<dbReference type="EMBL" id="QBIY01005255">
    <property type="protein sequence ID" value="RXN37973.1"/>
    <property type="molecule type" value="Genomic_DNA"/>
</dbReference>
<dbReference type="AlphaFoldDB" id="A0A498P1A6"/>
<evidence type="ECO:0000313" key="2">
    <source>
        <dbReference type="Proteomes" id="UP000290572"/>
    </source>
</evidence>
<protein>
    <submittedName>
        <fullName evidence="1">Uncharacterized protein</fullName>
    </submittedName>
</protein>
<gene>
    <name evidence="1" type="ORF">ROHU_001545</name>
</gene>
<sequence>MTKQRDLNRLEEPEHRSSPLTAGHFMIAVDQSIVKDGVTNCGEALLMMFVTYYCLNISYPAELGATLEFMQRCLFKINPDKGTKVEKKESKKQQSVNPKVLSLITNIANFEWRE</sequence>
<name>A0A498P1A6_LABRO</name>
<dbReference type="PANTHER" id="PTHR31025">
    <property type="entry name" value="SI:CH211-196P9.1-RELATED"/>
    <property type="match status" value="1"/>
</dbReference>
<comment type="caution">
    <text evidence="1">The sequence shown here is derived from an EMBL/GenBank/DDBJ whole genome shotgun (WGS) entry which is preliminary data.</text>
</comment>
<keyword evidence="2" id="KW-1185">Reference proteome</keyword>
<proteinExistence type="predicted"/>
<reference evidence="1 2" key="1">
    <citation type="submission" date="2018-03" db="EMBL/GenBank/DDBJ databases">
        <title>Draft genome sequence of Rohu Carp (Labeo rohita).</title>
        <authorList>
            <person name="Das P."/>
            <person name="Kushwaha B."/>
            <person name="Joshi C.G."/>
            <person name="Kumar D."/>
            <person name="Nagpure N.S."/>
            <person name="Sahoo L."/>
            <person name="Das S.P."/>
            <person name="Bit A."/>
            <person name="Patnaik S."/>
            <person name="Meher P.K."/>
            <person name="Jayasankar P."/>
            <person name="Koringa P.G."/>
            <person name="Patel N.V."/>
            <person name="Hinsu A.T."/>
            <person name="Kumar R."/>
            <person name="Pandey M."/>
            <person name="Agarwal S."/>
            <person name="Srivastava S."/>
            <person name="Singh M."/>
            <person name="Iquebal M.A."/>
            <person name="Jaiswal S."/>
            <person name="Angadi U.B."/>
            <person name="Kumar N."/>
            <person name="Raza M."/>
            <person name="Shah T.M."/>
            <person name="Rai A."/>
            <person name="Jena J.K."/>
        </authorList>
    </citation>
    <scope>NUCLEOTIDE SEQUENCE [LARGE SCALE GENOMIC DNA]</scope>
    <source>
        <strain evidence="1">DASCIFA01</strain>
        <tissue evidence="1">Testis</tissue>
    </source>
</reference>
<evidence type="ECO:0000313" key="1">
    <source>
        <dbReference type="EMBL" id="RXN37973.1"/>
    </source>
</evidence>
<dbReference type="STRING" id="84645.A0A498P1A6"/>
<accession>A0A498P1A6</accession>
<dbReference type="Proteomes" id="UP000290572">
    <property type="component" value="Unassembled WGS sequence"/>
</dbReference>
<dbReference type="PANTHER" id="PTHR31025:SF30">
    <property type="entry name" value="SI:DKEY-15H8.17"/>
    <property type="match status" value="1"/>
</dbReference>
<organism evidence="1 2">
    <name type="scientific">Labeo rohita</name>
    <name type="common">Indian major carp</name>
    <name type="synonym">Cyprinus rohita</name>
    <dbReference type="NCBI Taxonomy" id="84645"/>
    <lineage>
        <taxon>Eukaryota</taxon>
        <taxon>Metazoa</taxon>
        <taxon>Chordata</taxon>
        <taxon>Craniata</taxon>
        <taxon>Vertebrata</taxon>
        <taxon>Euteleostomi</taxon>
        <taxon>Actinopterygii</taxon>
        <taxon>Neopterygii</taxon>
        <taxon>Teleostei</taxon>
        <taxon>Ostariophysi</taxon>
        <taxon>Cypriniformes</taxon>
        <taxon>Cyprinidae</taxon>
        <taxon>Labeoninae</taxon>
        <taxon>Labeonini</taxon>
        <taxon>Labeo</taxon>
    </lineage>
</organism>